<dbReference type="Proteomes" id="UP000787419">
    <property type="component" value="Unassembled WGS sequence"/>
</dbReference>
<comment type="caution">
    <text evidence="1">The sequence shown here is derived from an EMBL/GenBank/DDBJ whole genome shotgun (WGS) entry which is preliminary data.</text>
</comment>
<proteinExistence type="predicted"/>
<evidence type="ECO:0000313" key="1">
    <source>
        <dbReference type="EMBL" id="MBF1446901.1"/>
    </source>
</evidence>
<reference evidence="1" key="1">
    <citation type="submission" date="2020-04" db="EMBL/GenBank/DDBJ databases">
        <title>Deep metagenomics examines the oral microbiome during advanced dental caries in children, revealing novel taxa and co-occurrences with host molecules.</title>
        <authorList>
            <person name="Baker J.L."/>
            <person name="Morton J.T."/>
            <person name="Dinis M."/>
            <person name="Alvarez R."/>
            <person name="Tran N.C."/>
            <person name="Knight R."/>
            <person name="Edlund A."/>
        </authorList>
    </citation>
    <scope>NUCLEOTIDE SEQUENCE</scope>
    <source>
        <strain evidence="1">JCVI_32_bin.50</strain>
    </source>
</reference>
<dbReference type="AlphaFoldDB" id="A0A9D6A9Y5"/>
<organism evidence="1 2">
    <name type="scientific">Prevotella nigrescens</name>
    <dbReference type="NCBI Taxonomy" id="28133"/>
    <lineage>
        <taxon>Bacteria</taxon>
        <taxon>Pseudomonadati</taxon>
        <taxon>Bacteroidota</taxon>
        <taxon>Bacteroidia</taxon>
        <taxon>Bacteroidales</taxon>
        <taxon>Prevotellaceae</taxon>
        <taxon>Prevotella</taxon>
    </lineage>
</organism>
<gene>
    <name evidence="1" type="ORF">HXN55_05895</name>
</gene>
<protein>
    <submittedName>
        <fullName evidence="1">Uncharacterized protein</fullName>
    </submittedName>
</protein>
<accession>A0A9D6A9Y5</accession>
<dbReference type="EMBL" id="JABZTM010000053">
    <property type="protein sequence ID" value="MBF1446901.1"/>
    <property type="molecule type" value="Genomic_DNA"/>
</dbReference>
<dbReference type="RefSeq" id="WP_278490077.1">
    <property type="nucleotide sequence ID" value="NZ_CAJZDG010000030.1"/>
</dbReference>
<evidence type="ECO:0000313" key="2">
    <source>
        <dbReference type="Proteomes" id="UP000787419"/>
    </source>
</evidence>
<sequence length="101" mass="11756">MCLPTFNNTPKGIPKAVRAQLILPITCRYQMVKTKWNVINRIHAVWKTQHRFAYSRTPWHDGQSLMALQLPRHINEMTLPLNNPDFAKVVLTKNNVCVFTQ</sequence>
<name>A0A9D6A9Y5_9BACT</name>